<proteinExistence type="predicted"/>
<dbReference type="GeneID" id="110980647"/>
<gene>
    <name evidence="2" type="primary">LOC110980647</name>
</gene>
<protein>
    <submittedName>
        <fullName evidence="2">Dehydrogenase/reductase SDR family member 12-like</fullName>
    </submittedName>
</protein>
<accession>A0A8B7YIZ4</accession>
<dbReference type="InterPro" id="IPR036291">
    <property type="entry name" value="NAD(P)-bd_dom_sf"/>
</dbReference>
<dbReference type="OMA" id="GHVFMVT"/>
<dbReference type="Proteomes" id="UP000694845">
    <property type="component" value="Unplaced"/>
</dbReference>
<dbReference type="AlphaFoldDB" id="A0A8B7YIZ4"/>
<dbReference type="InterPro" id="IPR052992">
    <property type="entry name" value="SDR_member_12"/>
</dbReference>
<dbReference type="KEGG" id="aplc:110980647"/>
<dbReference type="InterPro" id="IPR002347">
    <property type="entry name" value="SDR_fam"/>
</dbReference>
<dbReference type="PANTHER" id="PTHR44656:SF7">
    <property type="entry name" value="DEHYDROGENASE_REDUCTASE SDR FAMILY MEMBER 12"/>
    <property type="match status" value="1"/>
</dbReference>
<dbReference type="RefSeq" id="XP_022093224.1">
    <property type="nucleotide sequence ID" value="XM_022237532.1"/>
</dbReference>
<organism evidence="1 2">
    <name type="scientific">Acanthaster planci</name>
    <name type="common">Crown-of-thorns starfish</name>
    <dbReference type="NCBI Taxonomy" id="133434"/>
    <lineage>
        <taxon>Eukaryota</taxon>
        <taxon>Metazoa</taxon>
        <taxon>Echinodermata</taxon>
        <taxon>Eleutherozoa</taxon>
        <taxon>Asterozoa</taxon>
        <taxon>Asteroidea</taxon>
        <taxon>Valvatacea</taxon>
        <taxon>Valvatida</taxon>
        <taxon>Acanthasteridae</taxon>
        <taxon>Acanthaster</taxon>
    </lineage>
</organism>
<evidence type="ECO:0000313" key="2">
    <source>
        <dbReference type="RefSeq" id="XP_022093224.1"/>
    </source>
</evidence>
<dbReference type="Gene3D" id="3.40.50.720">
    <property type="entry name" value="NAD(P)-binding Rossmann-like Domain"/>
    <property type="match status" value="1"/>
</dbReference>
<name>A0A8B7YIZ4_ACAPL</name>
<dbReference type="PANTHER" id="PTHR44656">
    <property type="entry name" value="DEHYDROGENASE/REDUCTASE SDR FAMILY MEMBER 12"/>
    <property type="match status" value="1"/>
</dbReference>
<dbReference type="Pfam" id="PF00106">
    <property type="entry name" value="adh_short"/>
    <property type="match status" value="1"/>
</dbReference>
<evidence type="ECO:0000313" key="1">
    <source>
        <dbReference type="Proteomes" id="UP000694845"/>
    </source>
</evidence>
<dbReference type="PRINTS" id="PR00081">
    <property type="entry name" value="GDHRDH"/>
</dbReference>
<keyword evidence="1" id="KW-1185">Reference proteome</keyword>
<dbReference type="OrthoDB" id="9989144at2759"/>
<sequence>MEDFNNPEFGYPGDECFRDGFMEASKEFDPAALDVDLTGKSFMVTGSNTGIGKNVTVELAKRGGRVHMLCLNADQATRTEIIKDSANENVHLHVLDLSQLRRVYKFAKKFAENWKTLDVLVNCAACVLPTRELTEDGFETNFAMNTMGVYILTKTLLPLLGQTPGSRVIMVSTQGVFTEKLSLDRLADLKKEKLDPFDGHKVYAQSKRQQLIMLTTWARTHSAIHFAGMHPGIVDTPLLRCYLPPAVYETAKRNGRFKTPAEGADTVVWLAASEGAVQQTSGQFYFDRKATSSHKWDFTRSTEAEEQQMMEKLEELAMGITSKD</sequence>
<reference evidence="2" key="1">
    <citation type="submission" date="2025-08" db="UniProtKB">
        <authorList>
            <consortium name="RefSeq"/>
        </authorList>
    </citation>
    <scope>IDENTIFICATION</scope>
</reference>
<dbReference type="SUPFAM" id="SSF51735">
    <property type="entry name" value="NAD(P)-binding Rossmann-fold domains"/>
    <property type="match status" value="1"/>
</dbReference>